<evidence type="ECO:0000256" key="1">
    <source>
        <dbReference type="SAM" id="Phobius"/>
    </source>
</evidence>
<feature type="transmembrane region" description="Helical" evidence="1">
    <location>
        <begin position="117"/>
        <end position="142"/>
    </location>
</feature>
<proteinExistence type="predicted"/>
<dbReference type="eggNOG" id="COG2836">
    <property type="taxonomic scope" value="Bacteria"/>
</dbReference>
<keyword evidence="1" id="KW-0812">Transmembrane</keyword>
<protein>
    <recommendedName>
        <fullName evidence="2">Urease accessory protein UreH-like transmembrane domain-containing protein</fullName>
    </recommendedName>
</protein>
<organism evidence="3 4">
    <name type="scientific">Pseudobacteroides cellulosolvens ATCC 35603 = DSM 2933</name>
    <dbReference type="NCBI Taxonomy" id="398512"/>
    <lineage>
        <taxon>Bacteria</taxon>
        <taxon>Bacillati</taxon>
        <taxon>Bacillota</taxon>
        <taxon>Clostridia</taxon>
        <taxon>Eubacteriales</taxon>
        <taxon>Oscillospiraceae</taxon>
        <taxon>Pseudobacteroides</taxon>
    </lineage>
</organism>
<feature type="domain" description="Urease accessory protein UreH-like transmembrane" evidence="2">
    <location>
        <begin position="6"/>
        <end position="197"/>
    </location>
</feature>
<dbReference type="AlphaFoldDB" id="A0A0L6JQA5"/>
<name>A0A0L6JQA5_9FIRM</name>
<accession>A0A0L6JQA5</accession>
<dbReference type="Pfam" id="PF13386">
    <property type="entry name" value="DsbD_2"/>
    <property type="match status" value="1"/>
</dbReference>
<dbReference type="Proteomes" id="UP000036923">
    <property type="component" value="Unassembled WGS sequence"/>
</dbReference>
<keyword evidence="4" id="KW-1185">Reference proteome</keyword>
<evidence type="ECO:0000313" key="4">
    <source>
        <dbReference type="Proteomes" id="UP000036923"/>
    </source>
</evidence>
<feature type="transmembrane region" description="Helical" evidence="1">
    <location>
        <begin position="74"/>
        <end position="96"/>
    </location>
</feature>
<feature type="transmembrane region" description="Helical" evidence="1">
    <location>
        <begin position="50"/>
        <end position="68"/>
    </location>
</feature>
<dbReference type="InterPro" id="IPR039447">
    <property type="entry name" value="UreH-like_TM_dom"/>
</dbReference>
<evidence type="ECO:0000259" key="2">
    <source>
        <dbReference type="Pfam" id="PF13386"/>
    </source>
</evidence>
<comment type="caution">
    <text evidence="3">The sequence shown here is derived from an EMBL/GenBank/DDBJ whole genome shotgun (WGS) entry which is preliminary data.</text>
</comment>
<reference evidence="4" key="1">
    <citation type="submission" date="2015-07" db="EMBL/GenBank/DDBJ databases">
        <title>Near-Complete Genome Sequence of the Cellulolytic Bacterium Bacteroides (Pseudobacteroides) cellulosolvens ATCC 35603.</title>
        <authorList>
            <person name="Dassa B."/>
            <person name="Utturkar S.M."/>
            <person name="Klingeman D.M."/>
            <person name="Hurt R.A."/>
            <person name="Keller M."/>
            <person name="Xu J."/>
            <person name="Reddy Y.H.K."/>
            <person name="Borovok I."/>
            <person name="Grinberg I.R."/>
            <person name="Lamed R."/>
            <person name="Zhivin O."/>
            <person name="Bayer E.A."/>
            <person name="Brown S.D."/>
        </authorList>
    </citation>
    <scope>NUCLEOTIDE SEQUENCE [LARGE SCALE GENOMIC DNA]</scope>
    <source>
        <strain evidence="4">DSM 2933</strain>
    </source>
</reference>
<feature type="transmembrane region" description="Helical" evidence="1">
    <location>
        <begin position="154"/>
        <end position="177"/>
    </location>
</feature>
<dbReference type="STRING" id="398512.Bccel_2818"/>
<feature type="transmembrane region" description="Helical" evidence="1">
    <location>
        <begin position="6"/>
        <end position="29"/>
    </location>
</feature>
<dbReference type="EMBL" id="LGTC01000001">
    <property type="protein sequence ID" value="KNY27547.1"/>
    <property type="molecule type" value="Genomic_DNA"/>
</dbReference>
<gene>
    <name evidence="3" type="ORF">Bccel_2818</name>
</gene>
<sequence length="210" mass="23256">MNGNGFFLGLANGTVCLAYCSPMLVPYLLAEGNSVKFNFLHMGQFLFGRLIGYILFGILSWTASQVFLGKFEDSSIIFGLLYIVFAAMMFFYGLSNTHKNCSAKKMNGFTSKLSEKLPFLVPFIFGLITGINLCPPMLLVFTESMSMSSMINSVLFFITFFVGTMVYFLPLPLLGAFSNFMHLKTIGKMAAVVMSFYYLYIGIITIGGAL</sequence>
<feature type="transmembrane region" description="Helical" evidence="1">
    <location>
        <begin position="189"/>
        <end position="209"/>
    </location>
</feature>
<dbReference type="OrthoDB" id="1892463at2"/>
<dbReference type="RefSeq" id="WP_036944598.1">
    <property type="nucleotide sequence ID" value="NZ_JQKC01000032.1"/>
</dbReference>
<keyword evidence="1" id="KW-0472">Membrane</keyword>
<evidence type="ECO:0000313" key="3">
    <source>
        <dbReference type="EMBL" id="KNY27547.1"/>
    </source>
</evidence>
<keyword evidence="1" id="KW-1133">Transmembrane helix</keyword>